<dbReference type="Pfam" id="PF17846">
    <property type="entry name" value="XRN_M"/>
    <property type="match status" value="1"/>
</dbReference>
<dbReference type="InterPro" id="IPR027073">
    <property type="entry name" value="5_3_exoribonuclease"/>
</dbReference>
<dbReference type="PANTHER" id="PTHR12341">
    <property type="entry name" value="5'-&gt;3' EXORIBONUCLEASE"/>
    <property type="match status" value="1"/>
</dbReference>
<comment type="caution">
    <text evidence="2">The sequence shown here is derived from an EMBL/GenBank/DDBJ whole genome shotgun (WGS) entry which is preliminary data.</text>
</comment>
<dbReference type="AlphaFoldDB" id="A0A835V5S5"/>
<dbReference type="GO" id="GO:0003723">
    <property type="term" value="F:RNA binding"/>
    <property type="evidence" value="ECO:0007669"/>
    <property type="project" value="TreeGrafter"/>
</dbReference>
<dbReference type="InterPro" id="IPR041412">
    <property type="entry name" value="Xrn1_helical"/>
</dbReference>
<organism evidence="2 3">
    <name type="scientific">Vanilla planifolia</name>
    <name type="common">Vanilla</name>
    <dbReference type="NCBI Taxonomy" id="51239"/>
    <lineage>
        <taxon>Eukaryota</taxon>
        <taxon>Viridiplantae</taxon>
        <taxon>Streptophyta</taxon>
        <taxon>Embryophyta</taxon>
        <taxon>Tracheophyta</taxon>
        <taxon>Spermatophyta</taxon>
        <taxon>Magnoliopsida</taxon>
        <taxon>Liliopsida</taxon>
        <taxon>Asparagales</taxon>
        <taxon>Orchidaceae</taxon>
        <taxon>Vanilloideae</taxon>
        <taxon>Vanilleae</taxon>
        <taxon>Vanilla</taxon>
    </lineage>
</organism>
<protein>
    <recommendedName>
        <fullName evidence="1">Xrn1 helical domain-containing protein</fullName>
    </recommendedName>
</protein>
<proteinExistence type="predicted"/>
<dbReference type="EMBL" id="JADCNL010000004">
    <property type="protein sequence ID" value="KAG0485693.1"/>
    <property type="molecule type" value="Genomic_DNA"/>
</dbReference>
<evidence type="ECO:0000259" key="1">
    <source>
        <dbReference type="Pfam" id="PF17846"/>
    </source>
</evidence>
<reference evidence="2 3" key="1">
    <citation type="journal article" date="2020" name="Nat. Food">
        <title>A phased Vanilla planifolia genome enables genetic improvement of flavour and production.</title>
        <authorList>
            <person name="Hasing T."/>
            <person name="Tang H."/>
            <person name="Brym M."/>
            <person name="Khazi F."/>
            <person name="Huang T."/>
            <person name="Chambers A.H."/>
        </authorList>
    </citation>
    <scope>NUCLEOTIDE SEQUENCE [LARGE SCALE GENOMIC DNA]</scope>
    <source>
        <tissue evidence="2">Leaf</tissue>
    </source>
</reference>
<sequence>MKPQSGCDVDVERIVDDFIFICFFTGNDFLPRIPSIDVHEGGIDLLIEVYKSIFKSVGSHMVDTCKLNDKNHSYINIKNVEKFILEVGTFESKIFEKRWAIRQKNIQKLLQRDEYR</sequence>
<evidence type="ECO:0000313" key="2">
    <source>
        <dbReference type="EMBL" id="KAG0485693.1"/>
    </source>
</evidence>
<evidence type="ECO:0000313" key="3">
    <source>
        <dbReference type="Proteomes" id="UP000636800"/>
    </source>
</evidence>
<dbReference type="GO" id="GO:0004534">
    <property type="term" value="F:5'-3' RNA exonuclease activity"/>
    <property type="evidence" value="ECO:0007669"/>
    <property type="project" value="TreeGrafter"/>
</dbReference>
<gene>
    <name evidence="2" type="ORF">HPP92_009772</name>
</gene>
<dbReference type="GO" id="GO:0000956">
    <property type="term" value="P:nuclear-transcribed mRNA catabolic process"/>
    <property type="evidence" value="ECO:0007669"/>
    <property type="project" value="TreeGrafter"/>
</dbReference>
<dbReference type="OrthoDB" id="10253254at2759"/>
<name>A0A835V5S5_VANPL</name>
<dbReference type="PANTHER" id="PTHR12341:SF62">
    <property type="entry name" value="5'-3' EXORIBONUCLEASE 3-LIKE"/>
    <property type="match status" value="1"/>
</dbReference>
<keyword evidence="3" id="KW-1185">Reference proteome</keyword>
<dbReference type="Proteomes" id="UP000636800">
    <property type="component" value="Unassembled WGS sequence"/>
</dbReference>
<dbReference type="GO" id="GO:0005634">
    <property type="term" value="C:nucleus"/>
    <property type="evidence" value="ECO:0007669"/>
    <property type="project" value="TreeGrafter"/>
</dbReference>
<accession>A0A835V5S5</accession>
<feature type="domain" description="Xrn1 helical" evidence="1">
    <location>
        <begin position="9"/>
        <end position="114"/>
    </location>
</feature>